<evidence type="ECO:0000256" key="2">
    <source>
        <dbReference type="SAM" id="MobiDB-lite"/>
    </source>
</evidence>
<dbReference type="RefSeq" id="WP_223092834.1">
    <property type="nucleotide sequence ID" value="NZ_CP061913.1"/>
</dbReference>
<evidence type="ECO:0000313" key="3">
    <source>
        <dbReference type="EMBL" id="MFB9449168.1"/>
    </source>
</evidence>
<feature type="region of interest" description="Disordered" evidence="2">
    <location>
        <begin position="120"/>
        <end position="143"/>
    </location>
</feature>
<dbReference type="EMBL" id="JBHMCA010000063">
    <property type="protein sequence ID" value="MFB9449168.1"/>
    <property type="molecule type" value="Genomic_DNA"/>
</dbReference>
<proteinExistence type="predicted"/>
<gene>
    <name evidence="3" type="ORF">ACFFTR_39340</name>
</gene>
<name>A0ABV5MJY3_9ACTN</name>
<organism evidence="3 4">
    <name type="scientific">Dactylosporangium vinaceum</name>
    <dbReference type="NCBI Taxonomy" id="53362"/>
    <lineage>
        <taxon>Bacteria</taxon>
        <taxon>Bacillati</taxon>
        <taxon>Actinomycetota</taxon>
        <taxon>Actinomycetes</taxon>
        <taxon>Micromonosporales</taxon>
        <taxon>Micromonosporaceae</taxon>
        <taxon>Dactylosporangium</taxon>
    </lineage>
</organism>
<protein>
    <submittedName>
        <fullName evidence="3">YbaB/EbfC family nucleoid-associated protein</fullName>
    </submittedName>
</protein>
<dbReference type="Gene3D" id="3.30.1310.10">
    <property type="entry name" value="Nucleoid-associated protein YbaB-like domain"/>
    <property type="match status" value="1"/>
</dbReference>
<evidence type="ECO:0000256" key="1">
    <source>
        <dbReference type="SAM" id="Coils"/>
    </source>
</evidence>
<dbReference type="InterPro" id="IPR036894">
    <property type="entry name" value="YbaB-like_sf"/>
</dbReference>
<evidence type="ECO:0000313" key="4">
    <source>
        <dbReference type="Proteomes" id="UP001589608"/>
    </source>
</evidence>
<comment type="caution">
    <text evidence="3">The sequence shown here is derived from an EMBL/GenBank/DDBJ whole genome shotgun (WGS) entry which is preliminary data.</text>
</comment>
<dbReference type="SUPFAM" id="SSF82607">
    <property type="entry name" value="YbaB-like"/>
    <property type="match status" value="1"/>
</dbReference>
<keyword evidence="1" id="KW-0175">Coiled coil</keyword>
<reference evidence="3 4" key="1">
    <citation type="submission" date="2024-09" db="EMBL/GenBank/DDBJ databases">
        <authorList>
            <person name="Sun Q."/>
            <person name="Mori K."/>
        </authorList>
    </citation>
    <scope>NUCLEOTIDE SEQUENCE [LARGE SCALE GENOMIC DNA]</scope>
    <source>
        <strain evidence="3 4">JCM 3307</strain>
    </source>
</reference>
<feature type="coiled-coil region" evidence="1">
    <location>
        <begin position="2"/>
        <end position="36"/>
    </location>
</feature>
<keyword evidence="4" id="KW-1185">Reference proteome</keyword>
<dbReference type="Pfam" id="PF02575">
    <property type="entry name" value="YbaB_DNA_bd"/>
    <property type="match status" value="1"/>
</dbReference>
<dbReference type="InterPro" id="IPR004401">
    <property type="entry name" value="YbaB/EbfC"/>
</dbReference>
<sequence length="143" mass="15655">MRAEYQAHLDELLAQYRQARDNIGRMQREMAELSATAQSEDELVKVSVDHRGELTKVEINPRAFRLLDSVTLGETIVTTTKAATADLRRRVQELVAPHAPNFAGLSGMGADFDVTKIFPEDPQDMPGLRDLRRGAAGGPPAAG</sequence>
<dbReference type="Proteomes" id="UP001589608">
    <property type="component" value="Unassembled WGS sequence"/>
</dbReference>
<accession>A0ABV5MJY3</accession>